<dbReference type="EMBL" id="JASCZI010272496">
    <property type="protein sequence ID" value="MED6222470.1"/>
    <property type="molecule type" value="Genomic_DNA"/>
</dbReference>
<keyword evidence="2" id="KW-1185">Reference proteome</keyword>
<sequence length="302" mass="34666">MVKASPIYRHKFGHWCVCIGLSGSEFGLYAFLCDLLVSRALFSHFRSELCLLKPETLEHTHQGIVKLGEHEDGLGSDSGVRTRSGGKGKMVEQFIRCKFKIAEKYKYSHKQAEVVAFIFGEKKEPHEVLFKRGTRQMDREEFSTVLPGNEPSDYVMELMAYRNAWIQFQLQKTSYRSLFPSNNFAKGRIYAATAVATALDHIIRVGFHQVDILGHKPPLHKWEPEFVLGVANMGNPYKDKLWILLSLQMEQYFSEGTFAKPKSHIDNVANKVRMVTAMALVDDLFNELRVEMKERARKDWDG</sequence>
<evidence type="ECO:0000313" key="1">
    <source>
        <dbReference type="EMBL" id="MED6222470.1"/>
    </source>
</evidence>
<name>A0ABU6ZKI8_9FABA</name>
<reference evidence="1 2" key="1">
    <citation type="journal article" date="2023" name="Plants (Basel)">
        <title>Bridging the Gap: Combining Genomics and Transcriptomics Approaches to Understand Stylosanthes scabra, an Orphan Legume from the Brazilian Caatinga.</title>
        <authorList>
            <person name="Ferreira-Neto J.R.C."/>
            <person name="da Silva M.D."/>
            <person name="Binneck E."/>
            <person name="de Melo N.F."/>
            <person name="da Silva R.H."/>
            <person name="de Melo A.L.T.M."/>
            <person name="Pandolfi V."/>
            <person name="Bustamante F.O."/>
            <person name="Brasileiro-Vidal A.C."/>
            <person name="Benko-Iseppon A.M."/>
        </authorList>
    </citation>
    <scope>NUCLEOTIDE SEQUENCE [LARGE SCALE GENOMIC DNA]</scope>
    <source>
        <tissue evidence="1">Leaves</tissue>
    </source>
</reference>
<comment type="caution">
    <text evidence="1">The sequence shown here is derived from an EMBL/GenBank/DDBJ whole genome shotgun (WGS) entry which is preliminary data.</text>
</comment>
<organism evidence="1 2">
    <name type="scientific">Stylosanthes scabra</name>
    <dbReference type="NCBI Taxonomy" id="79078"/>
    <lineage>
        <taxon>Eukaryota</taxon>
        <taxon>Viridiplantae</taxon>
        <taxon>Streptophyta</taxon>
        <taxon>Embryophyta</taxon>
        <taxon>Tracheophyta</taxon>
        <taxon>Spermatophyta</taxon>
        <taxon>Magnoliopsida</taxon>
        <taxon>eudicotyledons</taxon>
        <taxon>Gunneridae</taxon>
        <taxon>Pentapetalae</taxon>
        <taxon>rosids</taxon>
        <taxon>fabids</taxon>
        <taxon>Fabales</taxon>
        <taxon>Fabaceae</taxon>
        <taxon>Papilionoideae</taxon>
        <taxon>50 kb inversion clade</taxon>
        <taxon>dalbergioids sensu lato</taxon>
        <taxon>Dalbergieae</taxon>
        <taxon>Pterocarpus clade</taxon>
        <taxon>Stylosanthes</taxon>
    </lineage>
</organism>
<evidence type="ECO:0000313" key="2">
    <source>
        <dbReference type="Proteomes" id="UP001341840"/>
    </source>
</evidence>
<accession>A0ABU6ZKI8</accession>
<gene>
    <name evidence="1" type="ORF">PIB30_064771</name>
</gene>
<dbReference type="Proteomes" id="UP001341840">
    <property type="component" value="Unassembled WGS sequence"/>
</dbReference>
<proteinExistence type="predicted"/>
<protein>
    <submittedName>
        <fullName evidence="1">Uncharacterized protein</fullName>
    </submittedName>
</protein>